<dbReference type="RefSeq" id="WP_206986893.1">
    <property type="nucleotide sequence ID" value="NZ_JAFLQZ010000028.1"/>
</dbReference>
<organism evidence="2 3">
    <name type="scientific">Hymenobacter telluris</name>
    <dbReference type="NCBI Taxonomy" id="2816474"/>
    <lineage>
        <taxon>Bacteria</taxon>
        <taxon>Pseudomonadati</taxon>
        <taxon>Bacteroidota</taxon>
        <taxon>Cytophagia</taxon>
        <taxon>Cytophagales</taxon>
        <taxon>Hymenobacteraceae</taxon>
        <taxon>Hymenobacter</taxon>
    </lineage>
</organism>
<dbReference type="Gene3D" id="3.30.450.40">
    <property type="match status" value="1"/>
</dbReference>
<dbReference type="EMBL" id="JAFLQZ010000028">
    <property type="protein sequence ID" value="MBO0360984.1"/>
    <property type="molecule type" value="Genomic_DNA"/>
</dbReference>
<proteinExistence type="predicted"/>
<name>A0A939JBI6_9BACT</name>
<accession>A0A939JBI6</accession>
<reference evidence="2" key="1">
    <citation type="submission" date="2021-03" db="EMBL/GenBank/DDBJ databases">
        <authorList>
            <person name="Kim M.K."/>
        </authorList>
    </citation>
    <scope>NUCLEOTIDE SEQUENCE</scope>
    <source>
        <strain evidence="2">BT186</strain>
    </source>
</reference>
<protein>
    <submittedName>
        <fullName evidence="2">GAF domain-containing protein</fullName>
    </submittedName>
</protein>
<dbReference type="InterPro" id="IPR003018">
    <property type="entry name" value="GAF"/>
</dbReference>
<evidence type="ECO:0000259" key="1">
    <source>
        <dbReference type="SMART" id="SM00065"/>
    </source>
</evidence>
<dbReference type="SMART" id="SM00065">
    <property type="entry name" value="GAF"/>
    <property type="match status" value="1"/>
</dbReference>
<evidence type="ECO:0000313" key="2">
    <source>
        <dbReference type="EMBL" id="MBO0360984.1"/>
    </source>
</evidence>
<feature type="domain" description="GAF" evidence="1">
    <location>
        <begin position="6"/>
        <end position="164"/>
    </location>
</feature>
<dbReference type="SUPFAM" id="SSF55781">
    <property type="entry name" value="GAF domain-like"/>
    <property type="match status" value="1"/>
</dbReference>
<evidence type="ECO:0000313" key="3">
    <source>
        <dbReference type="Proteomes" id="UP000664144"/>
    </source>
</evidence>
<keyword evidence="3" id="KW-1185">Reference proteome</keyword>
<gene>
    <name evidence="2" type="ORF">J0X19_23695</name>
</gene>
<dbReference type="Proteomes" id="UP000664144">
    <property type="component" value="Unassembled WGS sequence"/>
</dbReference>
<dbReference type="AlphaFoldDB" id="A0A939JBI6"/>
<dbReference type="Pfam" id="PF01590">
    <property type="entry name" value="GAF"/>
    <property type="match status" value="1"/>
</dbReference>
<sequence>MSTTNHASAIINQLLEQVGTHLQVDRCFLYVRDPAVGKGRIAFCWRKNDVVPNPIHDWQLDTSDLPEEDPLFRAALACRPSVFVEDVETASPDVLNRDFEHQTFGHRALIHAHITENGQLWGILQPCTFGRPRYWTPQERAWIEAMLPRFLPLIREYISSVEIPEKQTEPQA</sequence>
<comment type="caution">
    <text evidence="2">The sequence shown here is derived from an EMBL/GenBank/DDBJ whole genome shotgun (WGS) entry which is preliminary data.</text>
</comment>
<dbReference type="InterPro" id="IPR029016">
    <property type="entry name" value="GAF-like_dom_sf"/>
</dbReference>